<dbReference type="GeneID" id="64603302"/>
<feature type="region of interest" description="Disordered" evidence="4">
    <location>
        <begin position="82"/>
        <end position="117"/>
    </location>
</feature>
<evidence type="ECO:0000313" key="6">
    <source>
        <dbReference type="Proteomes" id="UP000719766"/>
    </source>
</evidence>
<keyword evidence="6" id="KW-1185">Reference proteome</keyword>
<organism evidence="5 6">
    <name type="scientific">Suillus plorans</name>
    <dbReference type="NCBI Taxonomy" id="116603"/>
    <lineage>
        <taxon>Eukaryota</taxon>
        <taxon>Fungi</taxon>
        <taxon>Dikarya</taxon>
        <taxon>Basidiomycota</taxon>
        <taxon>Agaricomycotina</taxon>
        <taxon>Agaricomycetes</taxon>
        <taxon>Agaricomycetidae</taxon>
        <taxon>Boletales</taxon>
        <taxon>Suillineae</taxon>
        <taxon>Suillaceae</taxon>
        <taxon>Suillus</taxon>
    </lineage>
</organism>
<dbReference type="RefSeq" id="XP_041165937.1">
    <property type="nucleotide sequence ID" value="XM_041309538.1"/>
</dbReference>
<proteinExistence type="inferred from homology"/>
<dbReference type="Pfam" id="PF04931">
    <property type="entry name" value="DNA_pol_phi"/>
    <property type="match status" value="1"/>
</dbReference>
<dbReference type="InterPro" id="IPR007015">
    <property type="entry name" value="DNA_pol_V/MYBBP1A"/>
</dbReference>
<comment type="caution">
    <text evidence="5">The sequence shown here is derived from an EMBL/GenBank/DDBJ whole genome shotgun (WGS) entry which is preliminary data.</text>
</comment>
<accession>A0A9P7J5D5</accession>
<comment type="subcellular location">
    <subcellularLocation>
        <location evidence="1">Nucleus</location>
    </subcellularLocation>
</comment>
<evidence type="ECO:0000256" key="2">
    <source>
        <dbReference type="ARBA" id="ARBA00006809"/>
    </source>
</evidence>
<dbReference type="EMBL" id="JABBWE010000004">
    <property type="protein sequence ID" value="KAG1803591.1"/>
    <property type="molecule type" value="Genomic_DNA"/>
</dbReference>
<protein>
    <submittedName>
        <fullName evidence="5">DNA polymerase phi-domain-containing protein</fullName>
    </submittedName>
</protein>
<evidence type="ECO:0000313" key="5">
    <source>
        <dbReference type="EMBL" id="KAG1803591.1"/>
    </source>
</evidence>
<dbReference type="GO" id="GO:0005730">
    <property type="term" value="C:nucleolus"/>
    <property type="evidence" value="ECO:0007669"/>
    <property type="project" value="InterPro"/>
</dbReference>
<keyword evidence="3" id="KW-0539">Nucleus</keyword>
<dbReference type="SUPFAM" id="SSF48371">
    <property type="entry name" value="ARM repeat"/>
    <property type="match status" value="1"/>
</dbReference>
<comment type="similarity">
    <text evidence="2">Belongs to the MYBBP1A family.</text>
</comment>
<dbReference type="PANTHER" id="PTHR13213:SF2">
    <property type="entry name" value="MYB-BINDING PROTEIN 1A"/>
    <property type="match status" value="1"/>
</dbReference>
<evidence type="ECO:0000256" key="1">
    <source>
        <dbReference type="ARBA" id="ARBA00004123"/>
    </source>
</evidence>
<feature type="region of interest" description="Disordered" evidence="4">
    <location>
        <begin position="253"/>
        <end position="279"/>
    </location>
</feature>
<feature type="region of interest" description="Disordered" evidence="4">
    <location>
        <begin position="902"/>
        <end position="921"/>
    </location>
</feature>
<dbReference type="Proteomes" id="UP000719766">
    <property type="component" value="Unassembled WGS sequence"/>
</dbReference>
<feature type="region of interest" description="Disordered" evidence="4">
    <location>
        <begin position="976"/>
        <end position="1010"/>
    </location>
</feature>
<evidence type="ECO:0000256" key="4">
    <source>
        <dbReference type="SAM" id="MobiDB-lite"/>
    </source>
</evidence>
<name>A0A9P7J5D5_9AGAM</name>
<evidence type="ECO:0000256" key="3">
    <source>
        <dbReference type="ARBA" id="ARBA00023242"/>
    </source>
</evidence>
<gene>
    <name evidence="5" type="ORF">HD556DRAFT_1533117</name>
</gene>
<dbReference type="InterPro" id="IPR016024">
    <property type="entry name" value="ARM-type_fold"/>
</dbReference>
<feature type="compositionally biased region" description="Acidic residues" evidence="4">
    <location>
        <begin position="979"/>
        <end position="1010"/>
    </location>
</feature>
<feature type="compositionally biased region" description="Polar residues" evidence="4">
    <location>
        <begin position="7"/>
        <end position="19"/>
    </location>
</feature>
<dbReference type="PANTHER" id="PTHR13213">
    <property type="entry name" value="MYB-BINDING PROTEIN 1A FAMILY MEMBER"/>
    <property type="match status" value="1"/>
</dbReference>
<feature type="region of interest" description="Disordered" evidence="4">
    <location>
        <begin position="1355"/>
        <end position="1380"/>
    </location>
</feature>
<feature type="region of interest" description="Disordered" evidence="4">
    <location>
        <begin position="1"/>
        <end position="43"/>
    </location>
</feature>
<dbReference type="OrthoDB" id="342531at2759"/>
<reference evidence="5" key="1">
    <citation type="journal article" date="2020" name="New Phytol.">
        <title>Comparative genomics reveals dynamic genome evolution in host specialist ectomycorrhizal fungi.</title>
        <authorList>
            <person name="Lofgren L.A."/>
            <person name="Nguyen N.H."/>
            <person name="Vilgalys R."/>
            <person name="Ruytinx J."/>
            <person name="Liao H.L."/>
            <person name="Branco S."/>
            <person name="Kuo A."/>
            <person name="LaButti K."/>
            <person name="Lipzen A."/>
            <person name="Andreopoulos W."/>
            <person name="Pangilinan J."/>
            <person name="Riley R."/>
            <person name="Hundley H."/>
            <person name="Na H."/>
            <person name="Barry K."/>
            <person name="Grigoriev I.V."/>
            <person name="Stajich J.E."/>
            <person name="Kennedy P.G."/>
        </authorList>
    </citation>
    <scope>NUCLEOTIDE SEQUENCE</scope>
    <source>
        <strain evidence="5">S12</strain>
    </source>
</reference>
<dbReference type="GO" id="GO:0006355">
    <property type="term" value="P:regulation of DNA-templated transcription"/>
    <property type="evidence" value="ECO:0007669"/>
    <property type="project" value="InterPro"/>
</dbReference>
<sequence>MMEVDTHSPSTRMTRSFSYSLKRPRSPGSPSQERQPKRSSLALQDTYLSRRASSILFSANQSSSNHHQPSPDDWVRQASDLSIGRPSSVDPVPSPSGDIQDENMALDPDEPPKSYSSVLVFSPPRLLQPSRAHPSTAQLNASQSTAINTKHNHGTPTTVFLGICGARIQVDFGEKAALYDGATCRLPEVQNGRKGALDAFRLDIGVFLVLEILEWNPCTTMATTLSLFWNLSSASKKERISATVRLVDSLEQFQEQHTPKPEVSPGSEDDEENVGSTDGLDVLNAHDVAYSIRRLIRGLASPRESSRLGFSVALTELLSRLDTVTSAQVISIIVDGSKIQGSMTGQEERDVLFARLFGLATIIHSGLLVRQTPLSTSPSSATNSSSLESYKELVNHLLVLAEKKSWLRECTWWTIGQAIDAVIKSSVSWKEEALASTLEVVYEREKNIWTPETVAITLKLQPAMPKHDWKKTLAPTFKDSAILASANFSSLGRILKETPGDDEWQQSNTGTWKAQLHYVWNIIFDGFLPESEPERRRNALFQEFFRVVVDETLFGASSSPERKFWGFLVFKKALRRVDGTDLPMLFTKNFMRSWINHLSHKDRHLHKISLDVVKDIQDFVQQNPQLGYTLILQLTGIHGSQQFDKLTKTKTVESILSRMDGDGIMQYIQSLLEQMDESENGAVAEEAKKIWIADQFTALVRNGAIPKREDWIQLILNWFAVQGLYSVKRKSAKGLLAALRITPSSVLSEDFRRICRGKLLGCLADLTPSTVSQKGDMPKEGTVDDEFWISKLFTVVNHLDKDSKHVTSLSEPSQEEQLLLQQAHKTIDHLRQVDGKMREAARGVELLLSASLLHRRCANLDNDEPDAGILEASVSSTLCRINLIVVMIQTCIAAAATMFSTDNKSKNRRKSHTISQPDTDSPKPIDMLVDVLIGFLEKSTSYLRAMANKSFSCIASAATETTIDLIVAQLERRNPADLVADEEDETESATSEEEDADDAEGSDEDNESDLDDNEAALELRMKIEDALKANGAEAAIGDTDEESEEELVDDEQMMAIDEHLAEVFRSRSGDSKQSKNVNAQREATHFKNRVLDLVDIFTRRMPQSPHNLRLVLPLIELATKSGNDERQLSDKARGILNNRLAKLKDPLQEVDQDYAETILDELHIRARKAHSSDALATLSHCSLFICRVLTNVGCEKSVLRLYRESLADFMTRKASSLNITFFKDFITRYPALGWRLRDDVLDTSPKAINAYRKCQAFQLLNTILTLSTSAGDSQDVLSFILKLQTSVLHFIDSACDDQASLSAAQIKDLFKLVMLSIRQASKADNSNQNVWDSEAWRSLHGRLVASKRFAVLSSGIGPTSQTQQTTQFDSIKKESRGSRR</sequence>
<dbReference type="GO" id="GO:0000182">
    <property type="term" value="F:rDNA binding"/>
    <property type="evidence" value="ECO:0007669"/>
    <property type="project" value="TreeGrafter"/>
</dbReference>
<feature type="compositionally biased region" description="Basic and acidic residues" evidence="4">
    <location>
        <begin position="1370"/>
        <end position="1380"/>
    </location>
</feature>